<protein>
    <submittedName>
        <fullName evidence="8">DgyrCDS5595</fullName>
    </submittedName>
</protein>
<dbReference type="InterPro" id="IPR036236">
    <property type="entry name" value="Znf_C2H2_sf"/>
</dbReference>
<dbReference type="PROSITE" id="PS00028">
    <property type="entry name" value="ZINC_FINGER_C2H2_1"/>
    <property type="match status" value="3"/>
</dbReference>
<feature type="region of interest" description="Disordered" evidence="6">
    <location>
        <begin position="160"/>
        <end position="204"/>
    </location>
</feature>
<dbReference type="EMBL" id="CAJFCJ010000006">
    <property type="protein sequence ID" value="CAD5116740.1"/>
    <property type="molecule type" value="Genomic_DNA"/>
</dbReference>
<dbReference type="PANTHER" id="PTHR24379">
    <property type="entry name" value="KRAB AND ZINC FINGER DOMAIN-CONTAINING"/>
    <property type="match status" value="1"/>
</dbReference>
<feature type="compositionally biased region" description="Low complexity" evidence="6">
    <location>
        <begin position="184"/>
        <end position="194"/>
    </location>
</feature>
<reference evidence="8 9" key="1">
    <citation type="submission" date="2020-08" db="EMBL/GenBank/DDBJ databases">
        <authorList>
            <person name="Hejnol A."/>
        </authorList>
    </citation>
    <scope>NUCLEOTIDE SEQUENCE [LARGE SCALE GENOMIC DNA]</scope>
</reference>
<comment type="caution">
    <text evidence="8">The sequence shown here is derived from an EMBL/GenBank/DDBJ whole genome shotgun (WGS) entry which is preliminary data.</text>
</comment>
<evidence type="ECO:0000256" key="1">
    <source>
        <dbReference type="ARBA" id="ARBA00022723"/>
    </source>
</evidence>
<accession>A0A7I8VKD2</accession>
<name>A0A7I8VKD2_9ANNE</name>
<feature type="compositionally biased region" description="Polar residues" evidence="6">
    <location>
        <begin position="195"/>
        <end position="204"/>
    </location>
</feature>
<evidence type="ECO:0000256" key="6">
    <source>
        <dbReference type="SAM" id="MobiDB-lite"/>
    </source>
</evidence>
<keyword evidence="3 5" id="KW-0863">Zinc-finger</keyword>
<evidence type="ECO:0000256" key="5">
    <source>
        <dbReference type="PROSITE-ProRule" id="PRU00042"/>
    </source>
</evidence>
<dbReference type="Gene3D" id="3.30.160.60">
    <property type="entry name" value="Classic Zinc Finger"/>
    <property type="match status" value="2"/>
</dbReference>
<keyword evidence="2" id="KW-0677">Repeat</keyword>
<feature type="domain" description="C2H2-type" evidence="7">
    <location>
        <begin position="274"/>
        <end position="297"/>
    </location>
</feature>
<evidence type="ECO:0000313" key="9">
    <source>
        <dbReference type="Proteomes" id="UP000549394"/>
    </source>
</evidence>
<organism evidence="8 9">
    <name type="scientific">Dimorphilus gyrociliatus</name>
    <dbReference type="NCBI Taxonomy" id="2664684"/>
    <lineage>
        <taxon>Eukaryota</taxon>
        <taxon>Metazoa</taxon>
        <taxon>Spiralia</taxon>
        <taxon>Lophotrochozoa</taxon>
        <taxon>Annelida</taxon>
        <taxon>Polychaeta</taxon>
        <taxon>Polychaeta incertae sedis</taxon>
        <taxon>Dinophilidae</taxon>
        <taxon>Dimorphilus</taxon>
    </lineage>
</organism>
<dbReference type="Pfam" id="PF00096">
    <property type="entry name" value="zf-C2H2"/>
    <property type="match status" value="2"/>
</dbReference>
<dbReference type="OrthoDB" id="654211at2759"/>
<dbReference type="FunFam" id="3.30.160.60:FF:000218">
    <property type="entry name" value="Zinc finger protein 10"/>
    <property type="match status" value="1"/>
</dbReference>
<dbReference type="AlphaFoldDB" id="A0A7I8VKD2"/>
<gene>
    <name evidence="8" type="ORF">DGYR_LOCUS5335</name>
</gene>
<dbReference type="GO" id="GO:0008270">
    <property type="term" value="F:zinc ion binding"/>
    <property type="evidence" value="ECO:0007669"/>
    <property type="project" value="UniProtKB-KW"/>
</dbReference>
<dbReference type="Proteomes" id="UP000549394">
    <property type="component" value="Unassembled WGS sequence"/>
</dbReference>
<sequence>MQTSYTVENRLKPTIIELCRTTLSHLGTPRQLDGVIVVNVDGKDVVIKFHEIFRQQELTVQPSPIHSLMASHRSRKRSLCQQSCSYCGFQSRDILKLHKHLVMHKNVGATWTCTLCQIGFADPVFYGEHVTTMHSSIQAPIFQCVLCPQIPPFRTIGELEEHEADHTDTTKTFQIPQKRPRDYSPNSPNSTSSSDEPINLSTKNDTVVLNGSSEQEERLYDCEFCSTPIRGFAAFDDHCRRLHQRYPCSYCGKSLTQKGNRDRHVRLHTGERPYRCTECPQAFTRKDDLKHHCSVQHNQTYVKCESPQSS</sequence>
<proteinExistence type="predicted"/>
<dbReference type="InterPro" id="IPR013087">
    <property type="entry name" value="Znf_C2H2_type"/>
</dbReference>
<feature type="domain" description="C2H2-type" evidence="7">
    <location>
        <begin position="246"/>
        <end position="273"/>
    </location>
</feature>
<evidence type="ECO:0000313" key="8">
    <source>
        <dbReference type="EMBL" id="CAD5116740.1"/>
    </source>
</evidence>
<feature type="compositionally biased region" description="Basic and acidic residues" evidence="6">
    <location>
        <begin position="160"/>
        <end position="169"/>
    </location>
</feature>
<evidence type="ECO:0000256" key="3">
    <source>
        <dbReference type="ARBA" id="ARBA00022771"/>
    </source>
</evidence>
<keyword evidence="4" id="KW-0862">Zinc</keyword>
<evidence type="ECO:0000256" key="4">
    <source>
        <dbReference type="ARBA" id="ARBA00022833"/>
    </source>
</evidence>
<evidence type="ECO:0000259" key="7">
    <source>
        <dbReference type="PROSITE" id="PS50157"/>
    </source>
</evidence>
<keyword evidence="1" id="KW-0479">Metal-binding</keyword>
<keyword evidence="9" id="KW-1185">Reference proteome</keyword>
<evidence type="ECO:0000256" key="2">
    <source>
        <dbReference type="ARBA" id="ARBA00022737"/>
    </source>
</evidence>
<dbReference type="SMART" id="SM00355">
    <property type="entry name" value="ZnF_C2H2"/>
    <property type="match status" value="6"/>
</dbReference>
<dbReference type="FunFam" id="3.30.160.60:FF:000110">
    <property type="entry name" value="Zinc finger protein-like"/>
    <property type="match status" value="1"/>
</dbReference>
<dbReference type="PANTHER" id="PTHR24379:SF121">
    <property type="entry name" value="C2H2-TYPE DOMAIN-CONTAINING PROTEIN"/>
    <property type="match status" value="1"/>
</dbReference>
<dbReference type="SUPFAM" id="SSF57667">
    <property type="entry name" value="beta-beta-alpha zinc fingers"/>
    <property type="match status" value="1"/>
</dbReference>
<dbReference type="PROSITE" id="PS50157">
    <property type="entry name" value="ZINC_FINGER_C2H2_2"/>
    <property type="match status" value="2"/>
</dbReference>